<dbReference type="Proteomes" id="UP001418796">
    <property type="component" value="Unassembled WGS sequence"/>
</dbReference>
<proteinExistence type="inferred from homology"/>
<evidence type="ECO:0000256" key="3">
    <source>
        <dbReference type="RuleBase" id="RU003476"/>
    </source>
</evidence>
<comment type="caution">
    <text evidence="5">The sequence shown here is derived from an EMBL/GenBank/DDBJ whole genome shotgun (WGS) entry which is preliminary data.</text>
</comment>
<dbReference type="EC" id="3.6.-.-" evidence="5"/>
<sequence>MKRIQVVYVFVFDKQSNRVLLVKNKNHPTWSFPGGRVEVNETLQEAAVREVYEETGYTVEVNDVVSINEMYIEQHHAILTTFKATVIPISETIQIQDVATIEQAKWASLEEANQKIPHYGGIERFVDQSIPYTFHGELSF</sequence>
<dbReference type="CDD" id="cd02883">
    <property type="entry name" value="NUDIX_Hydrolase"/>
    <property type="match status" value="1"/>
</dbReference>
<dbReference type="PRINTS" id="PR00502">
    <property type="entry name" value="NUDIXFAMILY"/>
</dbReference>
<protein>
    <submittedName>
        <fullName evidence="5">NUDIX hydrolase</fullName>
        <ecNumber evidence="5">3.6.-.-</ecNumber>
    </submittedName>
</protein>
<dbReference type="PANTHER" id="PTHR43736:SF1">
    <property type="entry name" value="DIHYDRONEOPTERIN TRIPHOSPHATE DIPHOSPHATASE"/>
    <property type="match status" value="1"/>
</dbReference>
<dbReference type="EMBL" id="JBCITK010000001">
    <property type="protein sequence ID" value="MEN0644025.1"/>
    <property type="molecule type" value="Genomic_DNA"/>
</dbReference>
<evidence type="ECO:0000256" key="1">
    <source>
        <dbReference type="ARBA" id="ARBA00005582"/>
    </source>
</evidence>
<dbReference type="InterPro" id="IPR020084">
    <property type="entry name" value="NUDIX_hydrolase_CS"/>
</dbReference>
<gene>
    <name evidence="5" type="ORF">MKY91_12755</name>
</gene>
<dbReference type="Gene3D" id="3.90.79.10">
    <property type="entry name" value="Nucleoside Triphosphate Pyrophosphohydrolase"/>
    <property type="match status" value="1"/>
</dbReference>
<evidence type="ECO:0000259" key="4">
    <source>
        <dbReference type="PROSITE" id="PS51462"/>
    </source>
</evidence>
<feature type="domain" description="Nudix hydrolase" evidence="4">
    <location>
        <begin position="2"/>
        <end position="130"/>
    </location>
</feature>
<dbReference type="PROSITE" id="PS00893">
    <property type="entry name" value="NUDIX_BOX"/>
    <property type="match status" value="1"/>
</dbReference>
<evidence type="ECO:0000256" key="2">
    <source>
        <dbReference type="ARBA" id="ARBA00022801"/>
    </source>
</evidence>
<dbReference type="PROSITE" id="PS51462">
    <property type="entry name" value="NUDIX"/>
    <property type="match status" value="1"/>
</dbReference>
<dbReference type="SUPFAM" id="SSF55811">
    <property type="entry name" value="Nudix"/>
    <property type="match status" value="1"/>
</dbReference>
<evidence type="ECO:0000313" key="5">
    <source>
        <dbReference type="EMBL" id="MEN0644025.1"/>
    </source>
</evidence>
<dbReference type="Pfam" id="PF00293">
    <property type="entry name" value="NUDIX"/>
    <property type="match status" value="1"/>
</dbReference>
<accession>A0ABU9VK00</accession>
<dbReference type="GO" id="GO:0016787">
    <property type="term" value="F:hydrolase activity"/>
    <property type="evidence" value="ECO:0007669"/>
    <property type="project" value="UniProtKB-KW"/>
</dbReference>
<organism evidence="5 6">
    <name type="scientific">Alkalicoccobacillus gibsonii</name>
    <dbReference type="NCBI Taxonomy" id="79881"/>
    <lineage>
        <taxon>Bacteria</taxon>
        <taxon>Bacillati</taxon>
        <taxon>Bacillota</taxon>
        <taxon>Bacilli</taxon>
        <taxon>Bacillales</taxon>
        <taxon>Bacillaceae</taxon>
        <taxon>Alkalicoccobacillus</taxon>
    </lineage>
</organism>
<dbReference type="RefSeq" id="WP_343130804.1">
    <property type="nucleotide sequence ID" value="NZ_JBCITK010000001.1"/>
</dbReference>
<keyword evidence="6" id="KW-1185">Reference proteome</keyword>
<dbReference type="InterPro" id="IPR015797">
    <property type="entry name" value="NUDIX_hydrolase-like_dom_sf"/>
</dbReference>
<reference evidence="5 6" key="1">
    <citation type="submission" date="2024-03" db="EMBL/GenBank/DDBJ databases">
        <title>Bacilli Hybrid Assemblies.</title>
        <authorList>
            <person name="Kovac J."/>
        </authorList>
    </citation>
    <scope>NUCLEOTIDE SEQUENCE [LARGE SCALE GENOMIC DNA]</scope>
    <source>
        <strain evidence="5 6">FSL R7-0666</strain>
    </source>
</reference>
<evidence type="ECO:0000313" key="6">
    <source>
        <dbReference type="Proteomes" id="UP001418796"/>
    </source>
</evidence>
<comment type="similarity">
    <text evidence="1 3">Belongs to the Nudix hydrolase family.</text>
</comment>
<dbReference type="PANTHER" id="PTHR43736">
    <property type="entry name" value="ADP-RIBOSE PYROPHOSPHATASE"/>
    <property type="match status" value="1"/>
</dbReference>
<dbReference type="InterPro" id="IPR000086">
    <property type="entry name" value="NUDIX_hydrolase_dom"/>
</dbReference>
<keyword evidence="2 3" id="KW-0378">Hydrolase</keyword>
<name>A0ABU9VK00_9BACI</name>
<dbReference type="InterPro" id="IPR020476">
    <property type="entry name" value="Nudix_hydrolase"/>
</dbReference>